<dbReference type="HOGENOM" id="CLU_2039405_0_0_1"/>
<keyword evidence="2" id="KW-1185">Reference proteome</keyword>
<dbReference type="EMBL" id="GL377312">
    <property type="protein sequence ID" value="EFI92571.1"/>
    <property type="molecule type" value="Genomic_DNA"/>
</dbReference>
<dbReference type="AlphaFoldDB" id="D8QGX0"/>
<dbReference type="VEuPathDB" id="FungiDB:SCHCODRAFT_01192945"/>
<gene>
    <name evidence="1" type="ORF">SCHCODRAFT_86039</name>
</gene>
<dbReference type="GeneID" id="9597246"/>
<dbReference type="KEGG" id="scm:SCHCO_01192945"/>
<proteinExistence type="predicted"/>
<evidence type="ECO:0000313" key="1">
    <source>
        <dbReference type="EMBL" id="EFI92571.1"/>
    </source>
</evidence>
<sequence length="121" mass="14009">MVDAFPTLAIHHDRQRSGTTPAAPRCLLAVSARNLNGDLHLALKHLRHPRTQTRRLSALATIPRLPRLRNRSSARIRMRQRSARVRRYLREGASRSERCWQRSSRISTTCWDDAPRNPAHF</sequence>
<dbReference type="Proteomes" id="UP000007431">
    <property type="component" value="Unassembled WGS sequence"/>
</dbReference>
<name>D8QGX0_SCHCM</name>
<protein>
    <submittedName>
        <fullName evidence="1">Expressed protein</fullName>
    </submittedName>
</protein>
<dbReference type="RefSeq" id="XP_003027474.1">
    <property type="nucleotide sequence ID" value="XM_003027428.1"/>
</dbReference>
<dbReference type="InParanoid" id="D8QGX0"/>
<reference evidence="1 2" key="1">
    <citation type="journal article" date="2010" name="Nat. Biotechnol.">
        <title>Genome sequence of the model mushroom Schizophyllum commune.</title>
        <authorList>
            <person name="Ohm R.A."/>
            <person name="de Jong J.F."/>
            <person name="Lugones L.G."/>
            <person name="Aerts A."/>
            <person name="Kothe E."/>
            <person name="Stajich J.E."/>
            <person name="de Vries R.P."/>
            <person name="Record E."/>
            <person name="Levasseur A."/>
            <person name="Baker S.E."/>
            <person name="Bartholomew K.A."/>
            <person name="Coutinho P.M."/>
            <person name="Erdmann S."/>
            <person name="Fowler T.J."/>
            <person name="Gathman A.C."/>
            <person name="Lombard V."/>
            <person name="Henrissat B."/>
            <person name="Knabe N."/>
            <person name="Kuees U."/>
            <person name="Lilly W.W."/>
            <person name="Lindquist E."/>
            <person name="Lucas S."/>
            <person name="Magnuson J.K."/>
            <person name="Piumi F."/>
            <person name="Raudaskoski M."/>
            <person name="Salamov A."/>
            <person name="Schmutz J."/>
            <person name="Schwarze F.W.M.R."/>
            <person name="vanKuyk P.A."/>
            <person name="Horton J.S."/>
            <person name="Grigoriev I.V."/>
            <person name="Woesten H.A.B."/>
        </authorList>
    </citation>
    <scope>NUCLEOTIDE SEQUENCE [LARGE SCALE GENOMIC DNA]</scope>
    <source>
        <strain evidence="2">H4-8 / FGSC 9210</strain>
    </source>
</reference>
<organism evidence="2">
    <name type="scientific">Schizophyllum commune (strain H4-8 / FGSC 9210)</name>
    <name type="common">Split gill fungus</name>
    <dbReference type="NCBI Taxonomy" id="578458"/>
    <lineage>
        <taxon>Eukaryota</taxon>
        <taxon>Fungi</taxon>
        <taxon>Dikarya</taxon>
        <taxon>Basidiomycota</taxon>
        <taxon>Agaricomycotina</taxon>
        <taxon>Agaricomycetes</taxon>
        <taxon>Agaricomycetidae</taxon>
        <taxon>Agaricales</taxon>
        <taxon>Schizophyllaceae</taxon>
        <taxon>Schizophyllum</taxon>
    </lineage>
</organism>
<accession>D8QGX0</accession>
<evidence type="ECO:0000313" key="2">
    <source>
        <dbReference type="Proteomes" id="UP000007431"/>
    </source>
</evidence>